<feature type="domain" description="POF1B helix-loop-helix" evidence="3">
    <location>
        <begin position="198"/>
        <end position="282"/>
    </location>
</feature>
<evidence type="ECO:0000259" key="3">
    <source>
        <dbReference type="Pfam" id="PF24617"/>
    </source>
</evidence>
<feature type="non-terminal residue" evidence="4">
    <location>
        <position position="1"/>
    </location>
</feature>
<feature type="coiled-coil region" evidence="1">
    <location>
        <begin position="282"/>
        <end position="337"/>
    </location>
</feature>
<dbReference type="InterPro" id="IPR056240">
    <property type="entry name" value="POF1B_HlH"/>
</dbReference>
<organism evidence="4 5">
    <name type="scientific">Polypterus senegalus</name>
    <name type="common">Senegal bichir</name>
    <dbReference type="NCBI Taxonomy" id="55291"/>
    <lineage>
        <taxon>Eukaryota</taxon>
        <taxon>Metazoa</taxon>
        <taxon>Chordata</taxon>
        <taxon>Craniata</taxon>
        <taxon>Vertebrata</taxon>
        <taxon>Euteleostomi</taxon>
        <taxon>Actinopterygii</taxon>
        <taxon>Polypteriformes</taxon>
        <taxon>Polypteridae</taxon>
        <taxon>Polypterus</taxon>
    </lineage>
</organism>
<reference evidence="4 5" key="1">
    <citation type="journal article" date="2021" name="Cell">
        <title>Tracing the genetic footprints of vertebrate landing in non-teleost ray-finned fishes.</title>
        <authorList>
            <person name="Bi X."/>
            <person name="Wang K."/>
            <person name="Yang L."/>
            <person name="Pan H."/>
            <person name="Jiang H."/>
            <person name="Wei Q."/>
            <person name="Fang M."/>
            <person name="Yu H."/>
            <person name="Zhu C."/>
            <person name="Cai Y."/>
            <person name="He Y."/>
            <person name="Gan X."/>
            <person name="Zeng H."/>
            <person name="Yu D."/>
            <person name="Zhu Y."/>
            <person name="Jiang H."/>
            <person name="Qiu Q."/>
            <person name="Yang H."/>
            <person name="Zhang Y.E."/>
            <person name="Wang W."/>
            <person name="Zhu M."/>
            <person name="He S."/>
            <person name="Zhang G."/>
        </authorList>
    </citation>
    <scope>NUCLEOTIDE SEQUENCE [LARGE SCALE GENOMIC DNA]</scope>
    <source>
        <strain evidence="4">Bchr_013</strain>
    </source>
</reference>
<dbReference type="PANTHER" id="PTHR22546">
    <property type="entry name" value="PREMATURE OVARIAN FAILURE, 1B"/>
    <property type="match status" value="1"/>
</dbReference>
<dbReference type="Pfam" id="PF24617">
    <property type="entry name" value="POF1B_HlH"/>
    <property type="match status" value="1"/>
</dbReference>
<keyword evidence="1" id="KW-0175">Coiled coil</keyword>
<proteinExistence type="predicted"/>
<evidence type="ECO:0000256" key="2">
    <source>
        <dbReference type="SAM" id="MobiDB-lite"/>
    </source>
</evidence>
<dbReference type="GO" id="GO:0007015">
    <property type="term" value="P:actin filament organization"/>
    <property type="evidence" value="ECO:0007669"/>
    <property type="project" value="TreeGrafter"/>
</dbReference>
<dbReference type="AlphaFoldDB" id="A0A8X8BQX3"/>
<evidence type="ECO:0000313" key="5">
    <source>
        <dbReference type="Proteomes" id="UP000886611"/>
    </source>
</evidence>
<dbReference type="RefSeq" id="XP_039621870.1">
    <property type="nucleotide sequence ID" value="XM_039765936.1"/>
</dbReference>
<dbReference type="OrthoDB" id="9830956at2759"/>
<feature type="region of interest" description="Disordered" evidence="2">
    <location>
        <begin position="112"/>
        <end position="131"/>
    </location>
</feature>
<dbReference type="GO" id="GO:0051015">
    <property type="term" value="F:actin filament binding"/>
    <property type="evidence" value="ECO:0007669"/>
    <property type="project" value="TreeGrafter"/>
</dbReference>
<protein>
    <submittedName>
        <fullName evidence="4">POF1B protein</fullName>
    </submittedName>
</protein>
<dbReference type="GO" id="GO:0005923">
    <property type="term" value="C:bicellular tight junction"/>
    <property type="evidence" value="ECO:0007669"/>
    <property type="project" value="TreeGrafter"/>
</dbReference>
<dbReference type="GO" id="GO:0005884">
    <property type="term" value="C:actin filament"/>
    <property type="evidence" value="ECO:0007669"/>
    <property type="project" value="TreeGrafter"/>
</dbReference>
<dbReference type="RefSeq" id="XP_039621869.1">
    <property type="nucleotide sequence ID" value="XM_039765935.1"/>
</dbReference>
<dbReference type="GO" id="GO:0070830">
    <property type="term" value="P:bicellular tight junction assembly"/>
    <property type="evidence" value="ECO:0007669"/>
    <property type="project" value="TreeGrafter"/>
</dbReference>
<gene>
    <name evidence="4" type="primary">Pof1b</name>
    <name evidence="4" type="ORF">GTO96_0002783</name>
</gene>
<feature type="non-terminal residue" evidence="4">
    <location>
        <position position="529"/>
    </location>
</feature>
<name>A0A8X8BQX3_POLSE</name>
<dbReference type="InterPro" id="IPR026186">
    <property type="entry name" value="POF1B"/>
</dbReference>
<sequence length="529" mass="59920">MSIINTVPLRVATGTPVSPLSPVHSPMTPVYLVNGGTGMGNVVYETVQYLVPVERKADVMQETYVVMDSQPRQQHFFTAAQNFNQISTERVMVQQQEEHTSSAARNVNFVGHIDSSQSSSPMRSPVLSPAVEHTSSAAKNVSFVVNNNRSQSSSPLRSPVLSPAVSDVNIQSKVYQSSQSSQSSQELADSFADKLDTRFFGELLAELHRKNTEVYNCISEHVDKIRGRKHHLDSSIDYKEVNEDIESLIPKGVSQLTKQQIRYLLQMRTLSDKSLRLLLTTFSSLKEELIHLQDDLRRLETDKETLERDLAFKVGQAEQYEKLLASVRENNRQLQQSLKDSSSGNRGLESMILTLRNSDADKDYRIKELECSKRVLEQENDLLRQQVSGQSLSPSFQSKADEASKLYMEMISNLREEKDKELEALRAQLSSAQQENSAKSGSDMSLQLRITELLASLEEKEATIKRQTNEIHKMQTENNDSLRQSKSVTRTEVTRRYQTQYPILGLLSDEYQYTAPVKEYKTTVVKRTL</sequence>
<accession>A0A8X8BQX3</accession>
<dbReference type="Proteomes" id="UP000886611">
    <property type="component" value="Unassembled WGS sequence"/>
</dbReference>
<evidence type="ECO:0000313" key="4">
    <source>
        <dbReference type="EMBL" id="KAG2463739.1"/>
    </source>
</evidence>
<feature type="compositionally biased region" description="Low complexity" evidence="2">
    <location>
        <begin position="115"/>
        <end position="129"/>
    </location>
</feature>
<comment type="caution">
    <text evidence="4">The sequence shown here is derived from an EMBL/GenBank/DDBJ whole genome shotgun (WGS) entry which is preliminary data.</text>
</comment>
<dbReference type="GeneID" id="120537189"/>
<feature type="coiled-coil region" evidence="1">
    <location>
        <begin position="366"/>
        <end position="484"/>
    </location>
</feature>
<evidence type="ECO:0000256" key="1">
    <source>
        <dbReference type="SAM" id="Coils"/>
    </source>
</evidence>
<dbReference type="PANTHER" id="PTHR22546:SF0">
    <property type="entry name" value="PROTEIN POF1B"/>
    <property type="match status" value="1"/>
</dbReference>
<dbReference type="GO" id="GO:0003382">
    <property type="term" value="P:epithelial cell morphogenesis"/>
    <property type="evidence" value="ECO:0007669"/>
    <property type="project" value="TreeGrafter"/>
</dbReference>
<keyword evidence="5" id="KW-1185">Reference proteome</keyword>
<dbReference type="GO" id="GO:0005912">
    <property type="term" value="C:adherens junction"/>
    <property type="evidence" value="ECO:0007669"/>
    <property type="project" value="TreeGrafter"/>
</dbReference>
<dbReference type="EMBL" id="JAATIS010003638">
    <property type="protein sequence ID" value="KAG2463739.1"/>
    <property type="molecule type" value="Genomic_DNA"/>
</dbReference>